<feature type="region of interest" description="Disordered" evidence="1">
    <location>
        <begin position="429"/>
        <end position="466"/>
    </location>
</feature>
<dbReference type="AlphaFoldDB" id="A0A5C3P4M8"/>
<feature type="compositionally biased region" description="Low complexity" evidence="1">
    <location>
        <begin position="555"/>
        <end position="568"/>
    </location>
</feature>
<dbReference type="Proteomes" id="UP000308197">
    <property type="component" value="Unassembled WGS sequence"/>
</dbReference>
<keyword evidence="3" id="KW-1185">Reference proteome</keyword>
<proteinExistence type="predicted"/>
<dbReference type="STRING" id="1314778.A0A5C3P4M8"/>
<sequence length="622" mass="68279">MARRGKKAAAVEEIVIDIPSDESEDEAEVEARAAMDARTDRLLTVIPTDINVAELITFARDAQVVMSDLKDRCQQLEFKASAKEDNKCAKCGAKKRTKLVPPPELADKEEEVKEAGREYALTYVPWPPEQAFHLQVVPDDIDPDNYEQRYPRYGDKALALVTARAKELHNYLPPPLDGYIRNKWFKSVFSLGVNSHRCHMLMNCKESQAAIFAHIPDLTTNLEFWRGKKDSKDRFPPIFYPNGDTSQVKYLLRSQALLNVLRICNFGKGALAKNHVPRSNSTAKLWGIDTTSIGMIAMGIVFVRYILSCNPALDRRGNWVQLFDDCAQFLMQKRDLPSVRCLFAWFDYRLFSKAGADGGDGLPLEHAPGDDWLDDAQYSGLNQQWDAGDLVSDVIIQDQASVEVASAILRRARDEELSLALHTALQTVQAQPQVDRDDSGTATPSTRPWTPMLSPTVTPPAPGQPGRVTIGETDFEDFQSVVIPEDVESISIALSRPLPAARVPAPAAPGQTRVPMDPPPRPVQVAAIPAARPTTTGARERPQAVAIPVPGPSQPAVAVEVPIPVVDAPKPKPKPRPRGRNVAKTTAEESGKGTARSAAAEDGVPEKGGRVLRPKRNGDKPS</sequence>
<feature type="compositionally biased region" description="Polar residues" evidence="1">
    <location>
        <begin position="440"/>
        <end position="456"/>
    </location>
</feature>
<dbReference type="EMBL" id="ML211305">
    <property type="protein sequence ID" value="TFK84604.1"/>
    <property type="molecule type" value="Genomic_DNA"/>
</dbReference>
<dbReference type="Pfam" id="PF20414">
    <property type="entry name" value="DUF6698"/>
    <property type="match status" value="1"/>
</dbReference>
<dbReference type="InParanoid" id="A0A5C3P4M8"/>
<evidence type="ECO:0000313" key="3">
    <source>
        <dbReference type="Proteomes" id="UP000308197"/>
    </source>
</evidence>
<reference evidence="2 3" key="1">
    <citation type="journal article" date="2019" name="Nat. Ecol. Evol.">
        <title>Megaphylogeny resolves global patterns of mushroom evolution.</title>
        <authorList>
            <person name="Varga T."/>
            <person name="Krizsan K."/>
            <person name="Foldi C."/>
            <person name="Dima B."/>
            <person name="Sanchez-Garcia M."/>
            <person name="Sanchez-Ramirez S."/>
            <person name="Szollosi G.J."/>
            <person name="Szarkandi J.G."/>
            <person name="Papp V."/>
            <person name="Albert L."/>
            <person name="Andreopoulos W."/>
            <person name="Angelini C."/>
            <person name="Antonin V."/>
            <person name="Barry K.W."/>
            <person name="Bougher N.L."/>
            <person name="Buchanan P."/>
            <person name="Buyck B."/>
            <person name="Bense V."/>
            <person name="Catcheside P."/>
            <person name="Chovatia M."/>
            <person name="Cooper J."/>
            <person name="Damon W."/>
            <person name="Desjardin D."/>
            <person name="Finy P."/>
            <person name="Geml J."/>
            <person name="Haridas S."/>
            <person name="Hughes K."/>
            <person name="Justo A."/>
            <person name="Karasinski D."/>
            <person name="Kautmanova I."/>
            <person name="Kiss B."/>
            <person name="Kocsube S."/>
            <person name="Kotiranta H."/>
            <person name="LaButti K.M."/>
            <person name="Lechner B.E."/>
            <person name="Liimatainen K."/>
            <person name="Lipzen A."/>
            <person name="Lukacs Z."/>
            <person name="Mihaltcheva S."/>
            <person name="Morgado L.N."/>
            <person name="Niskanen T."/>
            <person name="Noordeloos M.E."/>
            <person name="Ohm R.A."/>
            <person name="Ortiz-Santana B."/>
            <person name="Ovrebo C."/>
            <person name="Racz N."/>
            <person name="Riley R."/>
            <person name="Savchenko A."/>
            <person name="Shiryaev A."/>
            <person name="Soop K."/>
            <person name="Spirin V."/>
            <person name="Szebenyi C."/>
            <person name="Tomsovsky M."/>
            <person name="Tulloss R.E."/>
            <person name="Uehling J."/>
            <person name="Grigoriev I.V."/>
            <person name="Vagvolgyi C."/>
            <person name="Papp T."/>
            <person name="Martin F.M."/>
            <person name="Miettinen O."/>
            <person name="Hibbett D.S."/>
            <person name="Nagy L.G."/>
        </authorList>
    </citation>
    <scope>NUCLEOTIDE SEQUENCE [LARGE SCALE GENOMIC DNA]</scope>
    <source>
        <strain evidence="2 3">HHB13444</strain>
    </source>
</reference>
<dbReference type="InterPro" id="IPR046521">
    <property type="entry name" value="DUF6698"/>
</dbReference>
<name>A0A5C3P4M8_9APHY</name>
<accession>A0A5C3P4M8</accession>
<organism evidence="2 3">
    <name type="scientific">Polyporus arcularius HHB13444</name>
    <dbReference type="NCBI Taxonomy" id="1314778"/>
    <lineage>
        <taxon>Eukaryota</taxon>
        <taxon>Fungi</taxon>
        <taxon>Dikarya</taxon>
        <taxon>Basidiomycota</taxon>
        <taxon>Agaricomycotina</taxon>
        <taxon>Agaricomycetes</taxon>
        <taxon>Polyporales</taxon>
        <taxon>Polyporaceae</taxon>
        <taxon>Polyporus</taxon>
    </lineage>
</organism>
<gene>
    <name evidence="2" type="ORF">K466DRAFT_567121</name>
</gene>
<feature type="region of interest" description="Disordered" evidence="1">
    <location>
        <begin position="532"/>
        <end position="622"/>
    </location>
</feature>
<feature type="compositionally biased region" description="Basic residues" evidence="1">
    <location>
        <begin position="571"/>
        <end position="581"/>
    </location>
</feature>
<protein>
    <submittedName>
        <fullName evidence="2">Uncharacterized protein</fullName>
    </submittedName>
</protein>
<evidence type="ECO:0000256" key="1">
    <source>
        <dbReference type="SAM" id="MobiDB-lite"/>
    </source>
</evidence>
<evidence type="ECO:0000313" key="2">
    <source>
        <dbReference type="EMBL" id="TFK84604.1"/>
    </source>
</evidence>